<keyword evidence="7" id="KW-0808">Transferase</keyword>
<evidence type="ECO:0000256" key="5">
    <source>
        <dbReference type="PIRSR" id="PIRSR600101-1"/>
    </source>
</evidence>
<reference evidence="8 9" key="1">
    <citation type="submission" date="2016-10" db="EMBL/GenBank/DDBJ databases">
        <authorList>
            <person name="de Groot N.N."/>
        </authorList>
    </citation>
    <scope>NUCLEOTIDE SEQUENCE [LARGE SCALE GENOMIC DNA]</scope>
    <source>
        <strain evidence="8 9">Nm1</strain>
    </source>
</reference>
<dbReference type="PANTHER" id="PTHR43199">
    <property type="entry name" value="GLUTATHIONE HYDROLASE"/>
    <property type="match status" value="1"/>
</dbReference>
<dbReference type="Gene3D" id="1.10.246.130">
    <property type="match status" value="1"/>
</dbReference>
<dbReference type="GO" id="GO:0036374">
    <property type="term" value="F:glutathione hydrolase activity"/>
    <property type="evidence" value="ECO:0007669"/>
    <property type="project" value="UniProtKB-UniRule"/>
</dbReference>
<name>A0A1H3I8F3_9PROT</name>
<dbReference type="Proteomes" id="UP000198640">
    <property type="component" value="Unassembled WGS sequence"/>
</dbReference>
<evidence type="ECO:0000256" key="6">
    <source>
        <dbReference type="PIRSR" id="PIRSR600101-2"/>
    </source>
</evidence>
<keyword evidence="7" id="KW-0865">Zymogen</keyword>
<dbReference type="PRINTS" id="PR01210">
    <property type="entry name" value="GGTRANSPTASE"/>
</dbReference>
<dbReference type="GO" id="GO:0006751">
    <property type="term" value="P:glutathione catabolic process"/>
    <property type="evidence" value="ECO:0007669"/>
    <property type="project" value="UniProtKB-UniRule"/>
</dbReference>
<feature type="binding site" evidence="6">
    <location>
        <begin position="424"/>
        <end position="426"/>
    </location>
    <ligand>
        <name>L-glutamate</name>
        <dbReference type="ChEBI" id="CHEBI:29985"/>
    </ligand>
</feature>
<comment type="catalytic activity">
    <reaction evidence="1 7">
        <text>an S-substituted glutathione + H2O = an S-substituted L-cysteinylglycine + L-glutamate</text>
        <dbReference type="Rhea" id="RHEA:59468"/>
        <dbReference type="ChEBI" id="CHEBI:15377"/>
        <dbReference type="ChEBI" id="CHEBI:29985"/>
        <dbReference type="ChEBI" id="CHEBI:90779"/>
        <dbReference type="ChEBI" id="CHEBI:143103"/>
        <dbReference type="EC" id="3.4.19.13"/>
    </reaction>
</comment>
<dbReference type="AlphaFoldDB" id="A0A1H3I8F3"/>
<dbReference type="PANTHER" id="PTHR43199:SF6">
    <property type="entry name" value="GLUTATHIONE HYDROLASE PROENZYME"/>
    <property type="match status" value="1"/>
</dbReference>
<dbReference type="InterPro" id="IPR043138">
    <property type="entry name" value="GGT_lsub"/>
</dbReference>
<dbReference type="STRING" id="44576.SAMN05421881_10253"/>
<dbReference type="InterPro" id="IPR029055">
    <property type="entry name" value="Ntn_hydrolases_N"/>
</dbReference>
<comment type="subunit">
    <text evidence="7">This enzyme consists of two polypeptide chains, which are synthesized in precursor form from a single polypeptide.</text>
</comment>
<dbReference type="Gene3D" id="3.60.20.40">
    <property type="match status" value="1"/>
</dbReference>
<proteinExistence type="inferred from homology"/>
<dbReference type="OrthoDB" id="5297205at2"/>
<evidence type="ECO:0000256" key="1">
    <source>
        <dbReference type="ARBA" id="ARBA00001049"/>
    </source>
</evidence>
<keyword evidence="7" id="KW-0317">Glutathione biosynthesis</keyword>
<dbReference type="InterPro" id="IPR051792">
    <property type="entry name" value="GGT_bact"/>
</dbReference>
<dbReference type="GO" id="GO:0006750">
    <property type="term" value="P:glutathione biosynthetic process"/>
    <property type="evidence" value="ECO:0007669"/>
    <property type="project" value="UniProtKB-KW"/>
</dbReference>
<dbReference type="UniPathway" id="UPA00204"/>
<dbReference type="EMBL" id="FNOY01000025">
    <property type="protein sequence ID" value="SDY23862.1"/>
    <property type="molecule type" value="Genomic_DNA"/>
</dbReference>
<evidence type="ECO:0000256" key="3">
    <source>
        <dbReference type="ARBA" id="ARBA00023315"/>
    </source>
</evidence>
<keyword evidence="9" id="KW-1185">Reference proteome</keyword>
<comment type="PTM">
    <text evidence="7">Cleaved by autocatalysis into a large and a small subunit.</text>
</comment>
<comment type="catalytic activity">
    <reaction evidence="4 7">
        <text>an N-terminal (5-L-glutamyl)-[peptide] + an alpha-amino acid = 5-L-glutamyl amino acid + an N-terminal L-alpha-aminoacyl-[peptide]</text>
        <dbReference type="Rhea" id="RHEA:23904"/>
        <dbReference type="Rhea" id="RHEA-COMP:9780"/>
        <dbReference type="Rhea" id="RHEA-COMP:9795"/>
        <dbReference type="ChEBI" id="CHEBI:77644"/>
        <dbReference type="ChEBI" id="CHEBI:78597"/>
        <dbReference type="ChEBI" id="CHEBI:78599"/>
        <dbReference type="ChEBI" id="CHEBI:78608"/>
        <dbReference type="EC" id="2.3.2.2"/>
    </reaction>
</comment>
<dbReference type="NCBIfam" id="TIGR00066">
    <property type="entry name" value="g_glut_trans"/>
    <property type="match status" value="1"/>
</dbReference>
<evidence type="ECO:0000313" key="8">
    <source>
        <dbReference type="EMBL" id="SDY23862.1"/>
    </source>
</evidence>
<evidence type="ECO:0000256" key="2">
    <source>
        <dbReference type="ARBA" id="ARBA00001089"/>
    </source>
</evidence>
<feature type="binding site" evidence="6">
    <location>
        <begin position="477"/>
        <end position="478"/>
    </location>
    <ligand>
        <name>L-glutamate</name>
        <dbReference type="ChEBI" id="CHEBI:29985"/>
    </ligand>
</feature>
<gene>
    <name evidence="8" type="ORF">SAMN05421881_10253</name>
</gene>
<evidence type="ECO:0000313" key="9">
    <source>
        <dbReference type="Proteomes" id="UP000198640"/>
    </source>
</evidence>
<dbReference type="GO" id="GO:0103068">
    <property type="term" value="F:leukotriene C4 gamma-glutamyl transferase activity"/>
    <property type="evidence" value="ECO:0007669"/>
    <property type="project" value="UniProtKB-EC"/>
</dbReference>
<keyword evidence="7 8" id="KW-0378">Hydrolase</keyword>
<sequence>MQGLIRLLVRFRYASRLIGITVFFCLFASGAQGYAGYAVVSAHPLATQAGERILQQGGNAFDAAVAVGAALAVVEPYASGLGGGGFWLLHRASDQFEVMVDGRETAPGRAHAEMYLDQAGKPDHQAALQGALAAAIPGTPAALVHIAQKYGRLPLAASLAPAIRLARAGFAIDERLAGVIANQRTKLAAEPDSTRVFLPRGQVPSPGEWLRQPQLAATLTKLAQHGKAGFYRGSVAAELVRAVEQGGGIWTAEDLAAYRVVERQPVSFAFQGAHITTASLPSAGGLTLAQALNILERFPLGKLSAVERAHLVVEAMRRAYEDRAKYFGDSDFVEVDVQKFISKDYARKRAATIDMRKATPPVPQSTAPERAAELCGWPALAAEVLYRLSCLAAGTVQTERREGMNTTHYSILDGEGNRVAATLSINTFFGSGFMAGETGVMLNNEMDDFAIAPDVPNVYGLHGGRANMIAPGKRPLSSMSPTFVTHEQGILIAGTPGGSRIISMLLLSILDFVDRGQTNPQKLVAGVRYHHQYLPDEIVLEPDAFDPAWIRALGDKGHAVKTAARRWGNMQLIYFDRRSGKASVASDPRGSDYIRY</sequence>
<evidence type="ECO:0000256" key="4">
    <source>
        <dbReference type="ARBA" id="ARBA00047417"/>
    </source>
</evidence>
<dbReference type="InterPro" id="IPR043137">
    <property type="entry name" value="GGT_ssub_C"/>
</dbReference>
<dbReference type="EC" id="3.4.19.13" evidence="7"/>
<dbReference type="Pfam" id="PF01019">
    <property type="entry name" value="G_glu_transpept"/>
    <property type="match status" value="1"/>
</dbReference>
<dbReference type="EC" id="2.3.2.2" evidence="7"/>
<feature type="binding site" evidence="6">
    <location>
        <position position="103"/>
    </location>
    <ligand>
        <name>L-glutamate</name>
        <dbReference type="ChEBI" id="CHEBI:29985"/>
    </ligand>
</feature>
<dbReference type="RefSeq" id="WP_090413840.1">
    <property type="nucleotide sequence ID" value="NZ_FNOY01000025.1"/>
</dbReference>
<comment type="pathway">
    <text evidence="7">Sulfur metabolism; glutathione metabolism.</text>
</comment>
<evidence type="ECO:0000256" key="7">
    <source>
        <dbReference type="RuleBase" id="RU368036"/>
    </source>
</evidence>
<dbReference type="InterPro" id="IPR000101">
    <property type="entry name" value="GGT_peptidase"/>
</dbReference>
<dbReference type="SUPFAM" id="SSF56235">
    <property type="entry name" value="N-terminal nucleophile aminohydrolases (Ntn hydrolases)"/>
    <property type="match status" value="1"/>
</dbReference>
<feature type="binding site" evidence="6">
    <location>
        <position position="448"/>
    </location>
    <ligand>
        <name>L-glutamate</name>
        <dbReference type="ChEBI" id="CHEBI:29985"/>
    </ligand>
</feature>
<feature type="active site" description="Nucleophile" evidence="5">
    <location>
        <position position="406"/>
    </location>
</feature>
<feature type="binding site" evidence="6">
    <location>
        <position position="498"/>
    </location>
    <ligand>
        <name>L-glutamate</name>
        <dbReference type="ChEBI" id="CHEBI:29985"/>
    </ligand>
</feature>
<protein>
    <recommendedName>
        <fullName evidence="7">Glutathione hydrolase proenzyme</fullName>
        <ecNumber evidence="7">2.3.2.2</ecNumber>
        <ecNumber evidence="7">3.4.19.13</ecNumber>
    </recommendedName>
    <component>
        <recommendedName>
            <fullName evidence="7">Glutathione hydrolase large chain</fullName>
        </recommendedName>
    </component>
    <component>
        <recommendedName>
            <fullName evidence="7">Glutathione hydrolase small chain</fullName>
        </recommendedName>
    </component>
</protein>
<keyword evidence="3 7" id="KW-0012">Acyltransferase</keyword>
<comment type="similarity">
    <text evidence="7">Belongs to the gamma-glutamyltransferase family.</text>
</comment>
<comment type="catalytic activity">
    <reaction evidence="2 7">
        <text>glutathione + H2O = L-cysteinylglycine + L-glutamate</text>
        <dbReference type="Rhea" id="RHEA:28807"/>
        <dbReference type="ChEBI" id="CHEBI:15377"/>
        <dbReference type="ChEBI" id="CHEBI:29985"/>
        <dbReference type="ChEBI" id="CHEBI:57925"/>
        <dbReference type="ChEBI" id="CHEBI:61694"/>
        <dbReference type="EC" id="3.4.19.13"/>
    </reaction>
</comment>
<organism evidence="8 9">
    <name type="scientific">Nitrosomonas halophila</name>
    <dbReference type="NCBI Taxonomy" id="44576"/>
    <lineage>
        <taxon>Bacteria</taxon>
        <taxon>Pseudomonadati</taxon>
        <taxon>Pseudomonadota</taxon>
        <taxon>Betaproteobacteria</taxon>
        <taxon>Nitrosomonadales</taxon>
        <taxon>Nitrosomonadaceae</taxon>
        <taxon>Nitrosomonas</taxon>
    </lineage>
</organism>
<accession>A0A1H3I8F3</accession>